<dbReference type="Proteomes" id="UP001601521">
    <property type="component" value="Unassembled WGS sequence"/>
</dbReference>
<reference evidence="1 2" key="1">
    <citation type="submission" date="2024-10" db="EMBL/GenBank/DDBJ databases">
        <title>The Natural Products Discovery Center: Release of the First 8490 Sequenced Strains for Exploring Actinobacteria Biosynthetic Diversity.</title>
        <authorList>
            <person name="Kalkreuter E."/>
            <person name="Kautsar S.A."/>
            <person name="Yang D."/>
            <person name="Bader C.D."/>
            <person name="Teijaro C.N."/>
            <person name="Fluegel L."/>
            <person name="Davis C.M."/>
            <person name="Simpson J.R."/>
            <person name="Lauterbach L."/>
            <person name="Steele A.D."/>
            <person name="Gui C."/>
            <person name="Meng S."/>
            <person name="Li G."/>
            <person name="Viehrig K."/>
            <person name="Ye F."/>
            <person name="Su P."/>
            <person name="Kiefer A.F."/>
            <person name="Nichols A."/>
            <person name="Cepeda A.J."/>
            <person name="Yan W."/>
            <person name="Fan B."/>
            <person name="Jiang Y."/>
            <person name="Adhikari A."/>
            <person name="Zheng C.-J."/>
            <person name="Schuster L."/>
            <person name="Cowan T.M."/>
            <person name="Smanski M.J."/>
            <person name="Chevrette M.G."/>
            <person name="De Carvalho L.P.S."/>
            <person name="Shen B."/>
        </authorList>
    </citation>
    <scope>NUCLEOTIDE SEQUENCE [LARGE SCALE GENOMIC DNA]</scope>
    <source>
        <strain evidence="1 2">NPDC004550</strain>
    </source>
</reference>
<comment type="caution">
    <text evidence="1">The sequence shown here is derived from an EMBL/GenBank/DDBJ whole genome shotgun (WGS) entry which is preliminary data.</text>
</comment>
<dbReference type="EMBL" id="JBIALX010000027">
    <property type="protein sequence ID" value="MFF0458452.1"/>
    <property type="molecule type" value="Genomic_DNA"/>
</dbReference>
<proteinExistence type="predicted"/>
<evidence type="ECO:0000313" key="2">
    <source>
        <dbReference type="Proteomes" id="UP001601521"/>
    </source>
</evidence>
<protein>
    <submittedName>
        <fullName evidence="1">Uncharacterized protein</fullName>
    </submittedName>
</protein>
<organism evidence="1 2">
    <name type="scientific">Nocardia africana</name>
    <dbReference type="NCBI Taxonomy" id="134964"/>
    <lineage>
        <taxon>Bacteria</taxon>
        <taxon>Bacillati</taxon>
        <taxon>Actinomycetota</taxon>
        <taxon>Actinomycetes</taxon>
        <taxon>Mycobacteriales</taxon>
        <taxon>Nocardiaceae</taxon>
        <taxon>Nocardia</taxon>
    </lineage>
</organism>
<gene>
    <name evidence="1" type="ORF">ACFYTH_34315</name>
</gene>
<sequence length="64" mass="6340">MIGALVGGVLLLLVVLAVTHACPTRTDGDTTPVQVSTAPAVAPHQMAPTPAAPATPCYPFAASC</sequence>
<accession>A0ABW6NVK2</accession>
<evidence type="ECO:0000313" key="1">
    <source>
        <dbReference type="EMBL" id="MFF0458452.1"/>
    </source>
</evidence>
<keyword evidence="2" id="KW-1185">Reference proteome</keyword>
<dbReference type="RefSeq" id="WP_387256029.1">
    <property type="nucleotide sequence ID" value="NZ_JBIALX010000027.1"/>
</dbReference>
<name>A0ABW6NVK2_9NOCA</name>